<proteinExistence type="inferred from homology"/>
<dbReference type="GO" id="GO:0009252">
    <property type="term" value="P:peptidoglycan biosynthetic process"/>
    <property type="evidence" value="ECO:0007669"/>
    <property type="project" value="UniProtKB-KW"/>
</dbReference>
<evidence type="ECO:0000259" key="9">
    <source>
        <dbReference type="PROSITE" id="PS52029"/>
    </source>
</evidence>
<keyword evidence="3" id="KW-0808">Transferase</keyword>
<evidence type="ECO:0000256" key="6">
    <source>
        <dbReference type="ARBA" id="ARBA00023316"/>
    </source>
</evidence>
<comment type="similarity">
    <text evidence="2">Belongs to the YkuD family.</text>
</comment>
<name>A0A9X2P4V1_9BACT</name>
<dbReference type="GO" id="GO:0008360">
    <property type="term" value="P:regulation of cell shape"/>
    <property type="evidence" value="ECO:0007669"/>
    <property type="project" value="UniProtKB-UniRule"/>
</dbReference>
<evidence type="ECO:0000313" key="10">
    <source>
        <dbReference type="EMBL" id="MCR9016091.1"/>
    </source>
</evidence>
<feature type="domain" description="L,D-TPase catalytic" evidence="9">
    <location>
        <begin position="325"/>
        <end position="504"/>
    </location>
</feature>
<dbReference type="Proteomes" id="UP001142175">
    <property type="component" value="Unassembled WGS sequence"/>
</dbReference>
<organism evidence="10 11">
    <name type="scientific">Aquiflexum gelatinilyticum</name>
    <dbReference type="NCBI Taxonomy" id="2961943"/>
    <lineage>
        <taxon>Bacteria</taxon>
        <taxon>Pseudomonadati</taxon>
        <taxon>Bacteroidota</taxon>
        <taxon>Cytophagia</taxon>
        <taxon>Cytophagales</taxon>
        <taxon>Cyclobacteriaceae</taxon>
        <taxon>Aquiflexum</taxon>
    </lineage>
</organism>
<feature type="active site" description="Nucleophile" evidence="7">
    <location>
        <position position="476"/>
    </location>
</feature>
<comment type="pathway">
    <text evidence="1 7">Cell wall biogenesis; peptidoglycan biosynthesis.</text>
</comment>
<evidence type="ECO:0000256" key="7">
    <source>
        <dbReference type="PROSITE-ProRule" id="PRU01373"/>
    </source>
</evidence>
<dbReference type="RefSeq" id="WP_258423947.1">
    <property type="nucleotide sequence ID" value="NZ_JANSUY010000012.1"/>
</dbReference>
<keyword evidence="11" id="KW-1185">Reference proteome</keyword>
<dbReference type="InterPro" id="IPR036365">
    <property type="entry name" value="PGBD-like_sf"/>
</dbReference>
<evidence type="ECO:0000256" key="5">
    <source>
        <dbReference type="ARBA" id="ARBA00022984"/>
    </source>
</evidence>
<dbReference type="InterPro" id="IPR005490">
    <property type="entry name" value="LD_TPept_cat_dom"/>
</dbReference>
<evidence type="ECO:0000256" key="1">
    <source>
        <dbReference type="ARBA" id="ARBA00004752"/>
    </source>
</evidence>
<feature type="signal peptide" evidence="8">
    <location>
        <begin position="1"/>
        <end position="21"/>
    </location>
</feature>
<keyword evidence="8" id="KW-0732">Signal</keyword>
<dbReference type="GO" id="GO:0016740">
    <property type="term" value="F:transferase activity"/>
    <property type="evidence" value="ECO:0007669"/>
    <property type="project" value="UniProtKB-KW"/>
</dbReference>
<evidence type="ECO:0000256" key="3">
    <source>
        <dbReference type="ARBA" id="ARBA00022679"/>
    </source>
</evidence>
<dbReference type="PANTHER" id="PTHR41533">
    <property type="entry name" value="L,D-TRANSPEPTIDASE HI_1667-RELATED"/>
    <property type="match status" value="1"/>
</dbReference>
<dbReference type="CDD" id="cd16913">
    <property type="entry name" value="YkuD_like"/>
    <property type="match status" value="1"/>
</dbReference>
<reference evidence="10" key="1">
    <citation type="submission" date="2022-08" db="EMBL/GenBank/DDBJ databases">
        <authorList>
            <person name="Zhang D."/>
        </authorList>
    </citation>
    <scope>NUCLEOTIDE SEQUENCE</scope>
    <source>
        <strain evidence="10">XJ19-11</strain>
    </source>
</reference>
<feature type="active site" description="Proton donor/acceptor" evidence="7">
    <location>
        <position position="457"/>
    </location>
</feature>
<gene>
    <name evidence="10" type="ORF">NU887_13680</name>
</gene>
<dbReference type="InterPro" id="IPR045380">
    <property type="entry name" value="LD_TPept_scaffold_dom"/>
</dbReference>
<feature type="chain" id="PRO_5040742199" evidence="8">
    <location>
        <begin position="22"/>
        <end position="563"/>
    </location>
</feature>
<dbReference type="InterPro" id="IPR052905">
    <property type="entry name" value="LD-transpeptidase_YkuD-like"/>
</dbReference>
<dbReference type="SUPFAM" id="SSF141523">
    <property type="entry name" value="L,D-transpeptidase catalytic domain-like"/>
    <property type="match status" value="1"/>
</dbReference>
<evidence type="ECO:0000256" key="8">
    <source>
        <dbReference type="SAM" id="SignalP"/>
    </source>
</evidence>
<dbReference type="Pfam" id="PF03734">
    <property type="entry name" value="YkuD"/>
    <property type="match status" value="1"/>
</dbReference>
<evidence type="ECO:0000256" key="2">
    <source>
        <dbReference type="ARBA" id="ARBA00005992"/>
    </source>
</evidence>
<evidence type="ECO:0000313" key="11">
    <source>
        <dbReference type="Proteomes" id="UP001142175"/>
    </source>
</evidence>
<dbReference type="Gene3D" id="2.40.440.10">
    <property type="entry name" value="L,D-transpeptidase catalytic domain-like"/>
    <property type="match status" value="1"/>
</dbReference>
<keyword evidence="6 7" id="KW-0961">Cell wall biogenesis/degradation</keyword>
<dbReference type="EMBL" id="JANSUY010000012">
    <property type="protein sequence ID" value="MCR9016091.1"/>
    <property type="molecule type" value="Genomic_DNA"/>
</dbReference>
<accession>A0A9X2P4V1</accession>
<dbReference type="PROSITE" id="PS52029">
    <property type="entry name" value="LD_TPASE"/>
    <property type="match status" value="1"/>
</dbReference>
<sequence length="563" mass="65011">MKRICLILLLFMIQRALFAQQAPSENGIDSFIRRFLESNSPEEKPKIGENELFSTVVIHRFYGERNFEPAWVKDHKLPEIAYEMRYEIGQAKFDGLNPDDYHFQAINAYFDRFESAKKAGEKMNTIDLAAVDVLLTDAYIMLSSHLFLGKVDPESLKTTWSIQRNVPELMIDRKLSAAIQSGSLRASIEGYYPAFSIYKKMRDGLRQLFEEQKRFEKEPVAIWKNLKIDKSIKPGDTHNQMPEIRERLYFWGFLKPYQPVDDKMYDSLMIEGIKTIQRRFGMEPDGVIGQGTIHAFNQKPLDIIATASVNLERLRWFPDTIKDIELILVNTANFQLDFIQKLDTVLTSRVIVGKSYHSTPQFSALMSYIVFSPTWTVPTSITRNEIVPKIKKDPNYLAKNNMVLLNSSGSRVDPSSIDWGKVSARSFPYTVRQEPGDHNSLGLVKFMFPNKNSVYIHDTPSRTLFAREDRALSHGCIRIQKPFEFAKILLSNQPSWTDEKITSAMHQSKEVTVNLDRKIPVALIYLTHWADSRGNLYFRNDIYDRDGEIYQALKETRIKKSGI</sequence>
<dbReference type="GO" id="GO:0071555">
    <property type="term" value="P:cell wall organization"/>
    <property type="evidence" value="ECO:0007669"/>
    <property type="project" value="UniProtKB-UniRule"/>
</dbReference>
<dbReference type="Gene3D" id="1.10.101.10">
    <property type="entry name" value="PGBD-like superfamily/PGBD"/>
    <property type="match status" value="1"/>
</dbReference>
<comment type="caution">
    <text evidence="10">The sequence shown here is derived from an EMBL/GenBank/DDBJ whole genome shotgun (WGS) entry which is preliminary data.</text>
</comment>
<evidence type="ECO:0000256" key="4">
    <source>
        <dbReference type="ARBA" id="ARBA00022960"/>
    </source>
</evidence>
<dbReference type="PANTHER" id="PTHR41533:SF2">
    <property type="entry name" value="BLR7131 PROTEIN"/>
    <property type="match status" value="1"/>
</dbReference>
<dbReference type="GO" id="GO:0004180">
    <property type="term" value="F:carboxypeptidase activity"/>
    <property type="evidence" value="ECO:0007669"/>
    <property type="project" value="UniProtKB-ARBA"/>
</dbReference>
<dbReference type="InterPro" id="IPR038063">
    <property type="entry name" value="Transpep_catalytic_dom"/>
</dbReference>
<dbReference type="InterPro" id="IPR036366">
    <property type="entry name" value="PGBDSf"/>
</dbReference>
<dbReference type="InterPro" id="IPR002477">
    <property type="entry name" value="Peptidoglycan-bd-like"/>
</dbReference>
<dbReference type="Pfam" id="PF01471">
    <property type="entry name" value="PG_binding_1"/>
    <property type="match status" value="1"/>
</dbReference>
<dbReference type="SUPFAM" id="SSF47090">
    <property type="entry name" value="PGBD-like"/>
    <property type="match status" value="1"/>
</dbReference>
<protein>
    <submittedName>
        <fullName evidence="10">L,D-transpeptidase family protein</fullName>
    </submittedName>
</protein>
<keyword evidence="4 7" id="KW-0133">Cell shape</keyword>
<keyword evidence="5 7" id="KW-0573">Peptidoglycan synthesis</keyword>
<dbReference type="Pfam" id="PF20142">
    <property type="entry name" value="Scaffold"/>
    <property type="match status" value="1"/>
</dbReference>
<dbReference type="AlphaFoldDB" id="A0A9X2P4V1"/>